<dbReference type="PANTHER" id="PTHR46825:SF7">
    <property type="entry name" value="D-ALANYL-D-ALANINE CARBOXYPEPTIDASE"/>
    <property type="match status" value="1"/>
</dbReference>
<dbReference type="PANTHER" id="PTHR46825">
    <property type="entry name" value="D-ALANYL-D-ALANINE-CARBOXYPEPTIDASE/ENDOPEPTIDASE AMPH"/>
    <property type="match status" value="1"/>
</dbReference>
<proteinExistence type="predicted"/>
<accession>G8X412</accession>
<evidence type="ECO:0000256" key="1">
    <source>
        <dbReference type="SAM" id="SignalP"/>
    </source>
</evidence>
<dbReference type="AlphaFoldDB" id="F8JSY9"/>
<reference evidence="4" key="1">
    <citation type="submission" date="2011-12" db="EMBL/GenBank/DDBJ databases">
        <title>Complete genome sequence of Streptomyces cattleya strain DSM 46488.</title>
        <authorList>
            <person name="Ou H.-Y."/>
            <person name="Li P."/>
            <person name="Zhao C."/>
            <person name="O'Hagan D."/>
            <person name="Deng Z."/>
        </authorList>
    </citation>
    <scope>NUCLEOTIDE SEQUENCE [LARGE SCALE GENOMIC DNA]</scope>
    <source>
        <strain evidence="4">ATCC 35852 / DSM 46488 / JCM 4925 / NBRC 14057 / NRRL 8057</strain>
    </source>
</reference>
<keyword evidence="4" id="KW-1185">Reference proteome</keyword>
<dbReference type="MEROPS" id="S12.003"/>
<dbReference type="KEGG" id="scy:SCATT_56360"/>
<dbReference type="InterPro" id="IPR001466">
    <property type="entry name" value="Beta-lactam-related"/>
</dbReference>
<dbReference type="SUPFAM" id="SSF56601">
    <property type="entry name" value="beta-lactamase/transpeptidase-like"/>
    <property type="match status" value="1"/>
</dbReference>
<feature type="chain" id="PRO_5003378942" evidence="1">
    <location>
        <begin position="36"/>
        <end position="407"/>
    </location>
</feature>
<dbReference type="PATRIC" id="fig|1003195.11.peg.7052"/>
<dbReference type="KEGG" id="sct:SCAT_5637"/>
<organism evidence="3 4">
    <name type="scientific">Streptantibioticus cattleyicolor (strain ATCC 35852 / DSM 46488 / JCM 4925 / NBRC 14057 / NRRL 8057)</name>
    <name type="common">Streptomyces cattleya</name>
    <dbReference type="NCBI Taxonomy" id="1003195"/>
    <lineage>
        <taxon>Bacteria</taxon>
        <taxon>Bacillati</taxon>
        <taxon>Actinomycetota</taxon>
        <taxon>Actinomycetes</taxon>
        <taxon>Kitasatosporales</taxon>
        <taxon>Streptomycetaceae</taxon>
        <taxon>Streptantibioticus</taxon>
    </lineage>
</organism>
<dbReference type="OrthoDB" id="5177574at2"/>
<dbReference type="InterPro" id="IPR050491">
    <property type="entry name" value="AmpC-like"/>
</dbReference>
<evidence type="ECO:0000313" key="3">
    <source>
        <dbReference type="EMBL" id="AEW98007.1"/>
    </source>
</evidence>
<dbReference type="Gene3D" id="3.40.710.10">
    <property type="entry name" value="DD-peptidase/beta-lactamase superfamily"/>
    <property type="match status" value="1"/>
</dbReference>
<feature type="signal peptide" evidence="1">
    <location>
        <begin position="1"/>
        <end position="35"/>
    </location>
</feature>
<dbReference type="Pfam" id="PF00144">
    <property type="entry name" value="Beta-lactamase"/>
    <property type="match status" value="1"/>
</dbReference>
<accession>F8JSY9</accession>
<feature type="domain" description="Beta-lactamase-related" evidence="2">
    <location>
        <begin position="65"/>
        <end position="387"/>
    </location>
</feature>
<dbReference type="RefSeq" id="WP_014146339.1">
    <property type="nucleotide sequence ID" value="NC_016111.1"/>
</dbReference>
<protein>
    <submittedName>
        <fullName evidence="3">Putative peptidase</fullName>
    </submittedName>
</protein>
<name>F8JSY9_STREN</name>
<dbReference type="InterPro" id="IPR012338">
    <property type="entry name" value="Beta-lactam/transpept-like"/>
</dbReference>
<dbReference type="Proteomes" id="UP000007842">
    <property type="component" value="Chromosome"/>
</dbReference>
<dbReference type="HOGENOM" id="CLU_020027_2_3_11"/>
<dbReference type="EMBL" id="CP003219">
    <property type="protein sequence ID" value="AEW98007.1"/>
    <property type="molecule type" value="Genomic_DNA"/>
</dbReference>
<evidence type="ECO:0000259" key="2">
    <source>
        <dbReference type="Pfam" id="PF00144"/>
    </source>
</evidence>
<evidence type="ECO:0000313" key="4">
    <source>
        <dbReference type="Proteomes" id="UP000007842"/>
    </source>
</evidence>
<gene>
    <name evidence="3" type="ordered locus">SCATT_56360</name>
</gene>
<dbReference type="eggNOG" id="COG1680">
    <property type="taxonomic scope" value="Bacteria"/>
</dbReference>
<keyword evidence="1" id="KW-0732">Signal</keyword>
<sequence length="407" mass="43435">MNTRTRAPRCTALAVVTMAAAVTAGAIVPASAALAARPAAATASHALPELDPAALRHVLSGLPNDDITGALVRITGRAGQWSGTAGEGDIATGARVDRSGRFRIGSVSKIFTATVLLQLAGEGRLDLHATVQHYLPGLLPAGYPPIEVGQLLNHTSGLPGRGGERLWGDGTTRWFADHRLDSWTPRQVVAELVQGTPMDFAPGHAQEYNGLNTFIAGLVAERVTGRPFAREVHDRITGPLGLRDTYLPEVTDARLPRPAAHGYLTVPEGTSHLTDVTEQSAWPWAEGGMISSAPDLDHFVTALFSGRLLRPAQQRLLFTVPDLPNFDNHNCETGGAHRACLSMGLMRHTFPDGTVVWGKTGSRPGFTDGVFATRDLSRRLVYCVNPTGLTGAETPYVLRLVSTVFTK</sequence>
<dbReference type="STRING" id="1003195.SCATT_56360"/>